<dbReference type="PANTHER" id="PTHR21445">
    <property type="entry name" value="ENDONUCLEASE IV ENDODEOXYRIBONUCLEASE IV"/>
    <property type="match status" value="1"/>
</dbReference>
<evidence type="ECO:0000256" key="4">
    <source>
        <dbReference type="ARBA" id="ARBA00022763"/>
    </source>
</evidence>
<dbReference type="PROSITE" id="PS00729">
    <property type="entry name" value="AP_NUCLEASE_F2_1"/>
    <property type="match status" value="1"/>
</dbReference>
<dbReference type="GO" id="GO:0005739">
    <property type="term" value="C:mitochondrion"/>
    <property type="evidence" value="ECO:0007669"/>
    <property type="project" value="TreeGrafter"/>
</dbReference>
<comment type="similarity">
    <text evidence="2">Belongs to the AP endonuclease 2 family.</text>
</comment>
<evidence type="ECO:0000259" key="8">
    <source>
        <dbReference type="Pfam" id="PF01261"/>
    </source>
</evidence>
<dbReference type="GO" id="GO:0008270">
    <property type="term" value="F:zinc ion binding"/>
    <property type="evidence" value="ECO:0007669"/>
    <property type="project" value="InterPro"/>
</dbReference>
<dbReference type="GO" id="GO:0005634">
    <property type="term" value="C:nucleus"/>
    <property type="evidence" value="ECO:0007669"/>
    <property type="project" value="TreeGrafter"/>
</dbReference>
<evidence type="ECO:0000256" key="7">
    <source>
        <dbReference type="ARBA" id="ARBA00023204"/>
    </source>
</evidence>
<dbReference type="EMBL" id="JAODUP010000011">
    <property type="protein sequence ID" value="KAK2169292.1"/>
    <property type="molecule type" value="Genomic_DNA"/>
</dbReference>
<dbReference type="InterPro" id="IPR001719">
    <property type="entry name" value="AP_endonuc_2"/>
</dbReference>
<dbReference type="PROSITE" id="PS51432">
    <property type="entry name" value="AP_NUCLEASE_F2_4"/>
    <property type="match status" value="1"/>
</dbReference>
<feature type="domain" description="Xylose isomerase-like TIM barrel" evidence="8">
    <location>
        <begin position="4"/>
        <end position="222"/>
    </location>
</feature>
<dbReference type="GO" id="GO:0003677">
    <property type="term" value="F:DNA binding"/>
    <property type="evidence" value="ECO:0007669"/>
    <property type="project" value="InterPro"/>
</dbReference>
<dbReference type="Gene3D" id="3.20.20.150">
    <property type="entry name" value="Divalent-metal-dependent TIM barrel enzymes"/>
    <property type="match status" value="1"/>
</dbReference>
<accession>A0AAD9KDR0</accession>
<dbReference type="InterPro" id="IPR036237">
    <property type="entry name" value="Xyl_isomerase-like_sf"/>
</dbReference>
<gene>
    <name evidence="9" type="ORF">LSH36_11g03107</name>
</gene>
<comment type="caution">
    <text evidence="9">The sequence shown here is derived from an EMBL/GenBank/DDBJ whole genome shotgun (WGS) entry which is preliminary data.</text>
</comment>
<dbReference type="PANTHER" id="PTHR21445:SF0">
    <property type="entry name" value="APURINIC-APYRIMIDINIC ENDONUCLEASE"/>
    <property type="match status" value="1"/>
</dbReference>
<evidence type="ECO:0000256" key="6">
    <source>
        <dbReference type="ARBA" id="ARBA00022833"/>
    </source>
</evidence>
<dbReference type="PROSITE" id="PS00731">
    <property type="entry name" value="AP_NUCLEASE_F2_3"/>
    <property type="match status" value="1"/>
</dbReference>
<dbReference type="SMART" id="SM00518">
    <property type="entry name" value="AP2Ec"/>
    <property type="match status" value="1"/>
</dbReference>
<dbReference type="AlphaFoldDB" id="A0AAD9KDR0"/>
<dbReference type="InterPro" id="IPR013022">
    <property type="entry name" value="Xyl_isomerase-like_TIM-brl"/>
</dbReference>
<evidence type="ECO:0000313" key="9">
    <source>
        <dbReference type="EMBL" id="KAK2169292.1"/>
    </source>
</evidence>
<keyword evidence="4" id="KW-0227">DNA damage</keyword>
<comment type="cofactor">
    <cofactor evidence="1">
        <name>Zn(2+)</name>
        <dbReference type="ChEBI" id="CHEBI:29105"/>
    </cofactor>
</comment>
<keyword evidence="3" id="KW-0479">Metal-binding</keyword>
<dbReference type="InterPro" id="IPR018246">
    <property type="entry name" value="AP_endonuc_F2_Zn_BS"/>
</dbReference>
<dbReference type="GO" id="GO:0008081">
    <property type="term" value="F:phosphoric diester hydrolase activity"/>
    <property type="evidence" value="ECO:0007669"/>
    <property type="project" value="TreeGrafter"/>
</dbReference>
<dbReference type="Pfam" id="PF01261">
    <property type="entry name" value="AP_endonuc_2"/>
    <property type="match status" value="1"/>
</dbReference>
<evidence type="ECO:0000313" key="10">
    <source>
        <dbReference type="Proteomes" id="UP001208570"/>
    </source>
</evidence>
<dbReference type="PROSITE" id="PS00730">
    <property type="entry name" value="AP_NUCLEASE_F2_2"/>
    <property type="match status" value="1"/>
</dbReference>
<evidence type="ECO:0000256" key="1">
    <source>
        <dbReference type="ARBA" id="ARBA00001947"/>
    </source>
</evidence>
<keyword evidence="6" id="KW-0862">Zinc</keyword>
<dbReference type="NCBIfam" id="TIGR00587">
    <property type="entry name" value="nfo"/>
    <property type="match status" value="1"/>
</dbReference>
<dbReference type="CDD" id="cd00019">
    <property type="entry name" value="AP2Ec"/>
    <property type="match status" value="1"/>
</dbReference>
<dbReference type="SUPFAM" id="SSF51658">
    <property type="entry name" value="Xylose isomerase-like"/>
    <property type="match status" value="1"/>
</dbReference>
<evidence type="ECO:0000256" key="5">
    <source>
        <dbReference type="ARBA" id="ARBA00022801"/>
    </source>
</evidence>
<dbReference type="GO" id="GO:0006284">
    <property type="term" value="P:base-excision repair"/>
    <property type="evidence" value="ECO:0007669"/>
    <property type="project" value="TreeGrafter"/>
</dbReference>
<dbReference type="FunFam" id="3.20.20.150:FF:000001">
    <property type="entry name" value="Probable endonuclease 4"/>
    <property type="match status" value="1"/>
</dbReference>
<proteinExistence type="inferred from homology"/>
<protein>
    <recommendedName>
        <fullName evidence="8">Xylose isomerase-like TIM barrel domain-containing protein</fullName>
    </recommendedName>
</protein>
<evidence type="ECO:0000256" key="3">
    <source>
        <dbReference type="ARBA" id="ARBA00022723"/>
    </source>
</evidence>
<organism evidence="9 10">
    <name type="scientific">Paralvinella palmiformis</name>
    <dbReference type="NCBI Taxonomy" id="53620"/>
    <lineage>
        <taxon>Eukaryota</taxon>
        <taxon>Metazoa</taxon>
        <taxon>Spiralia</taxon>
        <taxon>Lophotrochozoa</taxon>
        <taxon>Annelida</taxon>
        <taxon>Polychaeta</taxon>
        <taxon>Sedentaria</taxon>
        <taxon>Canalipalpata</taxon>
        <taxon>Terebellida</taxon>
        <taxon>Terebelliformia</taxon>
        <taxon>Alvinellidae</taxon>
        <taxon>Paralvinella</taxon>
    </lineage>
</organism>
<sequence length="227" mass="25337">MLKMEEYGFSPSMVVPHGSYLMNCGSPNKEILDKSRAMLVNELKRCEMLGLDIFNFHPGSSCGQIPVEESVCLIAESINIALEQTKHVTAVIENMSCQGHTVGGKFNELAGIIERVKDKLRIGICLDTCHMFAAGYDIKSEDGYEKVMNEFDEVVGFKYLKAVHLNDSKGKLGCHRDLHANIGKGEIGVAAFKRLMNDARFDDIPMILETPQEDYSKEIKLLNTLMD</sequence>
<keyword evidence="10" id="KW-1185">Reference proteome</keyword>
<dbReference type="GO" id="GO:0003906">
    <property type="term" value="F:DNA-(apurinic or apyrimidinic site) endonuclease activity"/>
    <property type="evidence" value="ECO:0007669"/>
    <property type="project" value="TreeGrafter"/>
</dbReference>
<dbReference type="Proteomes" id="UP001208570">
    <property type="component" value="Unassembled WGS sequence"/>
</dbReference>
<evidence type="ECO:0000256" key="2">
    <source>
        <dbReference type="ARBA" id="ARBA00005340"/>
    </source>
</evidence>
<keyword evidence="5" id="KW-0378">Hydrolase</keyword>
<keyword evidence="7" id="KW-0234">DNA repair</keyword>
<reference evidence="9" key="1">
    <citation type="journal article" date="2023" name="Mol. Biol. Evol.">
        <title>Third-Generation Sequencing Reveals the Adaptive Role of the Epigenome in Three Deep-Sea Polychaetes.</title>
        <authorList>
            <person name="Perez M."/>
            <person name="Aroh O."/>
            <person name="Sun Y."/>
            <person name="Lan Y."/>
            <person name="Juniper S.K."/>
            <person name="Young C.R."/>
            <person name="Angers B."/>
            <person name="Qian P.Y."/>
        </authorList>
    </citation>
    <scope>NUCLEOTIDE SEQUENCE</scope>
    <source>
        <strain evidence="9">P08H-3</strain>
    </source>
</reference>
<name>A0AAD9KDR0_9ANNE</name>